<evidence type="ECO:0000256" key="1">
    <source>
        <dbReference type="SAM" id="MobiDB-lite"/>
    </source>
</evidence>
<name>A0A8H3MJ39_9GLOM</name>
<dbReference type="Proteomes" id="UP000615446">
    <property type="component" value="Unassembled WGS sequence"/>
</dbReference>
<dbReference type="AlphaFoldDB" id="A0A8H3MJ39"/>
<evidence type="ECO:0000313" key="2">
    <source>
        <dbReference type="EMBL" id="GET04807.1"/>
    </source>
</evidence>
<dbReference type="EMBL" id="BLAL01000357">
    <property type="protein sequence ID" value="GET04807.1"/>
    <property type="molecule type" value="Genomic_DNA"/>
</dbReference>
<feature type="region of interest" description="Disordered" evidence="1">
    <location>
        <begin position="33"/>
        <end position="54"/>
    </location>
</feature>
<protein>
    <submittedName>
        <fullName evidence="2">Uncharacterized protein</fullName>
    </submittedName>
</protein>
<evidence type="ECO:0000313" key="3">
    <source>
        <dbReference type="Proteomes" id="UP000615446"/>
    </source>
</evidence>
<proteinExistence type="predicted"/>
<organism evidence="2 3">
    <name type="scientific">Rhizophagus clarus</name>
    <dbReference type="NCBI Taxonomy" id="94130"/>
    <lineage>
        <taxon>Eukaryota</taxon>
        <taxon>Fungi</taxon>
        <taxon>Fungi incertae sedis</taxon>
        <taxon>Mucoromycota</taxon>
        <taxon>Glomeromycotina</taxon>
        <taxon>Glomeromycetes</taxon>
        <taxon>Glomerales</taxon>
        <taxon>Glomeraceae</taxon>
        <taxon>Rhizophagus</taxon>
    </lineage>
</organism>
<comment type="caution">
    <text evidence="2">The sequence shown here is derived from an EMBL/GenBank/DDBJ whole genome shotgun (WGS) entry which is preliminary data.</text>
</comment>
<gene>
    <name evidence="2" type="ORF">RCL2_003110000</name>
</gene>
<reference evidence="2" key="1">
    <citation type="submission" date="2019-10" db="EMBL/GenBank/DDBJ databases">
        <title>Conservation and host-specific expression of non-tandemly repeated heterogenous ribosome RNA gene in arbuscular mycorrhizal fungi.</title>
        <authorList>
            <person name="Maeda T."/>
            <person name="Kobayashi Y."/>
            <person name="Nakagawa T."/>
            <person name="Ezawa T."/>
            <person name="Yamaguchi K."/>
            <person name="Bino T."/>
            <person name="Nishimoto Y."/>
            <person name="Shigenobu S."/>
            <person name="Kawaguchi M."/>
        </authorList>
    </citation>
    <scope>NUCLEOTIDE SEQUENCE</scope>
    <source>
        <strain evidence="2">HR1</strain>
    </source>
</reference>
<accession>A0A8H3MJ39</accession>
<sequence>MENTSRCPREEIKFQIGLFDNHQEKEVVTQVFSKKNKKEGEKEKKDWKKSAHHHKEDQKFYFVYIIHQAVSIISGEFSQWMFPGLIPFVSTSIVIS</sequence>
<feature type="compositionally biased region" description="Basic and acidic residues" evidence="1">
    <location>
        <begin position="38"/>
        <end position="54"/>
    </location>
</feature>